<dbReference type="Proteomes" id="UP000053201">
    <property type="component" value="Unassembled WGS sequence"/>
</dbReference>
<dbReference type="EMBL" id="KQ257457">
    <property type="protein sequence ID" value="KNC99844.1"/>
    <property type="molecule type" value="Genomic_DNA"/>
</dbReference>
<feature type="coiled-coil region" evidence="9">
    <location>
        <begin position="258"/>
        <end position="285"/>
    </location>
</feature>
<keyword evidence="4 11" id="KW-0812">Transmembrane</keyword>
<evidence type="ECO:0000259" key="12">
    <source>
        <dbReference type="PROSITE" id="PS50850"/>
    </source>
</evidence>
<dbReference type="PRINTS" id="PR00171">
    <property type="entry name" value="SUGRTRNSPORT"/>
</dbReference>
<dbReference type="Pfam" id="PF00083">
    <property type="entry name" value="Sugar_tr"/>
    <property type="match status" value="1"/>
</dbReference>
<feature type="transmembrane region" description="Helical" evidence="11">
    <location>
        <begin position="338"/>
        <end position="356"/>
    </location>
</feature>
<evidence type="ECO:0000313" key="13">
    <source>
        <dbReference type="EMBL" id="KNC99844.1"/>
    </source>
</evidence>
<feature type="transmembrane region" description="Helical" evidence="11">
    <location>
        <begin position="216"/>
        <end position="235"/>
    </location>
</feature>
<comment type="similarity">
    <text evidence="2 8">Belongs to the major facilitator superfamily. Sugar transporter (TC 2.A.1.1) family.</text>
</comment>
<dbReference type="GO" id="GO:0016020">
    <property type="term" value="C:membrane"/>
    <property type="evidence" value="ECO:0007669"/>
    <property type="project" value="UniProtKB-SubCell"/>
</dbReference>
<dbReference type="Gene3D" id="1.20.1250.20">
    <property type="entry name" value="MFS general substrate transporter like domains"/>
    <property type="match status" value="1"/>
</dbReference>
<dbReference type="InterPro" id="IPR005828">
    <property type="entry name" value="MFS_sugar_transport-like"/>
</dbReference>
<dbReference type="InterPro" id="IPR003663">
    <property type="entry name" value="Sugar/inositol_transpt"/>
</dbReference>
<dbReference type="InterPro" id="IPR020846">
    <property type="entry name" value="MFS_dom"/>
</dbReference>
<keyword evidence="14" id="KW-1185">Reference proteome</keyword>
<feature type="domain" description="Major facilitator superfamily (MFS) profile" evidence="12">
    <location>
        <begin position="58"/>
        <end position="501"/>
    </location>
</feature>
<dbReference type="PANTHER" id="PTHR48020:SF12">
    <property type="entry name" value="PROTON MYO-INOSITOL COTRANSPORTER"/>
    <property type="match status" value="1"/>
</dbReference>
<evidence type="ECO:0000256" key="9">
    <source>
        <dbReference type="SAM" id="Coils"/>
    </source>
</evidence>
<feature type="transmembrane region" description="Helical" evidence="11">
    <location>
        <begin position="96"/>
        <end position="116"/>
    </location>
</feature>
<keyword evidence="6 11" id="KW-0472">Membrane</keyword>
<dbReference type="SUPFAM" id="SSF103473">
    <property type="entry name" value="MFS general substrate transporter"/>
    <property type="match status" value="1"/>
</dbReference>
<evidence type="ECO:0000313" key="14">
    <source>
        <dbReference type="Proteomes" id="UP000053201"/>
    </source>
</evidence>
<evidence type="ECO:0000256" key="2">
    <source>
        <dbReference type="ARBA" id="ARBA00010992"/>
    </source>
</evidence>
<dbReference type="RefSeq" id="XP_016607884.1">
    <property type="nucleotide sequence ID" value="XM_016753441.1"/>
</dbReference>
<dbReference type="FunCoup" id="A0A0L0HFY5">
    <property type="interactions" value="135"/>
</dbReference>
<dbReference type="InterPro" id="IPR005829">
    <property type="entry name" value="Sugar_transporter_CS"/>
</dbReference>
<dbReference type="GO" id="GO:0022857">
    <property type="term" value="F:transmembrane transporter activity"/>
    <property type="evidence" value="ECO:0007669"/>
    <property type="project" value="InterPro"/>
</dbReference>
<dbReference type="VEuPathDB" id="FungiDB:SPPG_05218"/>
<feature type="transmembrane region" description="Helical" evidence="11">
    <location>
        <begin position="479"/>
        <end position="497"/>
    </location>
</feature>
<keyword evidence="9" id="KW-0175">Coiled coil</keyword>
<name>A0A0L0HFY5_SPIPD</name>
<accession>A0A0L0HFY5</accession>
<dbReference type="PROSITE" id="PS00217">
    <property type="entry name" value="SUGAR_TRANSPORT_2"/>
    <property type="match status" value="1"/>
</dbReference>
<feature type="transmembrane region" description="Helical" evidence="11">
    <location>
        <begin position="368"/>
        <end position="387"/>
    </location>
</feature>
<dbReference type="PANTHER" id="PTHR48020">
    <property type="entry name" value="PROTON MYO-INOSITOL COTRANSPORTER"/>
    <property type="match status" value="1"/>
</dbReference>
<dbReference type="InterPro" id="IPR036259">
    <property type="entry name" value="MFS_trans_sf"/>
</dbReference>
<dbReference type="OMA" id="MQPGSCL"/>
<feature type="transmembrane region" description="Helical" evidence="11">
    <location>
        <begin position="54"/>
        <end position="76"/>
    </location>
</feature>
<feature type="transmembrane region" description="Helical" evidence="11">
    <location>
        <begin position="450"/>
        <end position="473"/>
    </location>
</feature>
<feature type="region of interest" description="Disordered" evidence="10">
    <location>
        <begin position="31"/>
        <end position="51"/>
    </location>
</feature>
<evidence type="ECO:0000256" key="1">
    <source>
        <dbReference type="ARBA" id="ARBA00004141"/>
    </source>
</evidence>
<gene>
    <name evidence="13" type="ORF">SPPG_05218</name>
</gene>
<protein>
    <submittedName>
        <fullName evidence="13">Sugar porter (SP) family MFS transporter</fullName>
    </submittedName>
</protein>
<dbReference type="InParanoid" id="A0A0L0HFY5"/>
<dbReference type="GO" id="GO:0015791">
    <property type="term" value="P:polyol transmembrane transport"/>
    <property type="evidence" value="ECO:0007669"/>
    <property type="project" value="UniProtKB-ARBA"/>
</dbReference>
<feature type="transmembrane region" description="Helical" evidence="11">
    <location>
        <begin position="407"/>
        <end position="430"/>
    </location>
</feature>
<evidence type="ECO:0000256" key="5">
    <source>
        <dbReference type="ARBA" id="ARBA00022989"/>
    </source>
</evidence>
<evidence type="ECO:0000256" key="8">
    <source>
        <dbReference type="RuleBase" id="RU003346"/>
    </source>
</evidence>
<evidence type="ECO:0000256" key="4">
    <source>
        <dbReference type="ARBA" id="ARBA00022692"/>
    </source>
</evidence>
<feature type="transmembrane region" description="Helical" evidence="11">
    <location>
        <begin position="149"/>
        <end position="170"/>
    </location>
</feature>
<evidence type="ECO:0000256" key="11">
    <source>
        <dbReference type="SAM" id="Phobius"/>
    </source>
</evidence>
<proteinExistence type="inferred from homology"/>
<evidence type="ECO:0000256" key="6">
    <source>
        <dbReference type="ARBA" id="ARBA00023136"/>
    </source>
</evidence>
<dbReference type="eggNOG" id="KOG0254">
    <property type="taxonomic scope" value="Eukaryota"/>
</dbReference>
<comment type="subcellular location">
    <subcellularLocation>
        <location evidence="1">Membrane</location>
        <topology evidence="1">Multi-pass membrane protein</topology>
    </subcellularLocation>
</comment>
<reference evidence="13 14" key="1">
    <citation type="submission" date="2009-08" db="EMBL/GenBank/DDBJ databases">
        <title>The Genome Sequence of Spizellomyces punctatus strain DAOM BR117.</title>
        <authorList>
            <consortium name="The Broad Institute Genome Sequencing Platform"/>
            <person name="Russ C."/>
            <person name="Cuomo C."/>
            <person name="Shea T."/>
            <person name="Young S.K."/>
            <person name="Zeng Q."/>
            <person name="Koehrsen M."/>
            <person name="Haas B."/>
            <person name="Borodovsky M."/>
            <person name="Guigo R."/>
            <person name="Alvarado L."/>
            <person name="Berlin A."/>
            <person name="Bochicchio J."/>
            <person name="Borenstein D."/>
            <person name="Chapman S."/>
            <person name="Chen Z."/>
            <person name="Engels R."/>
            <person name="Freedman E."/>
            <person name="Gellesch M."/>
            <person name="Goldberg J."/>
            <person name="Griggs A."/>
            <person name="Gujja S."/>
            <person name="Heiman D."/>
            <person name="Hepburn T."/>
            <person name="Howarth C."/>
            <person name="Jen D."/>
            <person name="Larson L."/>
            <person name="Lewis B."/>
            <person name="Mehta T."/>
            <person name="Park D."/>
            <person name="Pearson M."/>
            <person name="Roberts A."/>
            <person name="Saif S."/>
            <person name="Shenoy N."/>
            <person name="Sisk P."/>
            <person name="Stolte C."/>
            <person name="Sykes S."/>
            <person name="Thomson T."/>
            <person name="Walk T."/>
            <person name="White J."/>
            <person name="Yandava C."/>
            <person name="Burger G."/>
            <person name="Gray M.W."/>
            <person name="Holland P.W.H."/>
            <person name="King N."/>
            <person name="Lang F.B.F."/>
            <person name="Roger A.J."/>
            <person name="Ruiz-Trillo I."/>
            <person name="Lander E."/>
            <person name="Nusbaum C."/>
        </authorList>
    </citation>
    <scope>NUCLEOTIDE SEQUENCE [LARGE SCALE GENOMIC DNA]</scope>
    <source>
        <strain evidence="13 14">DAOM BR117</strain>
    </source>
</reference>
<dbReference type="NCBIfam" id="TIGR00879">
    <property type="entry name" value="SP"/>
    <property type="match status" value="1"/>
</dbReference>
<keyword evidence="5 11" id="KW-1133">Transmembrane helix</keyword>
<dbReference type="InterPro" id="IPR050814">
    <property type="entry name" value="Myo-inositol_Transporter"/>
</dbReference>
<dbReference type="GO" id="GO:0015798">
    <property type="term" value="P:myo-inositol transport"/>
    <property type="evidence" value="ECO:0007669"/>
    <property type="project" value="UniProtKB-ARBA"/>
</dbReference>
<keyword evidence="3 8" id="KW-0813">Transport</keyword>
<feature type="transmembrane region" description="Helical" evidence="11">
    <location>
        <begin position="123"/>
        <end position="143"/>
    </location>
</feature>
<organism evidence="13 14">
    <name type="scientific">Spizellomyces punctatus (strain DAOM BR117)</name>
    <dbReference type="NCBI Taxonomy" id="645134"/>
    <lineage>
        <taxon>Eukaryota</taxon>
        <taxon>Fungi</taxon>
        <taxon>Fungi incertae sedis</taxon>
        <taxon>Chytridiomycota</taxon>
        <taxon>Chytridiomycota incertae sedis</taxon>
        <taxon>Chytridiomycetes</taxon>
        <taxon>Spizellomycetales</taxon>
        <taxon>Spizellomycetaceae</taxon>
        <taxon>Spizellomyces</taxon>
    </lineage>
</organism>
<dbReference type="FunFam" id="1.20.1250.20:FF:000073">
    <property type="entry name" value="MFS myo-inositol transporter, putative"/>
    <property type="match status" value="1"/>
</dbReference>
<sequence length="514" mass="55083">MPLSVHPTSATSYVAVSSSSVDADTSHTQLLPSSLHSAPRPRSRTEVKSPPSPYVVALCSCAALGGFLSGYDAGIISGATLFISDAFQLTHFEIEIIVSGVIAGAVIGALFAGILTDKWGRKPVILAAAVVFVLGAAMMGLAQSFGMLLLGRLVAGVGVGLSGGVVPVYVSEIAPADIRGALVSLNVFFITLGQLVSYLTAYSLSRPPTNENNWRWMFGLAALPAIVQMAGIAYLPESPRYLVQTGRSKEALDVLMLVRQSSCTREELEDEVDAIQQSLNRAVDTVKWQDLFLVDGYRRAMIVAIGLQALQQLSGINTIMYYSATILTMAGFPTKESAILFSSFIALANCLATVLSMQLIDRTGRRPLLLRTLIGAIVGLVILSVSFRTPSGNDEEHLRNSDGAVSWGSWISLSSLVFYVAFYATGLGCVPWTVMSEILPQQIRGKGSGIAIAFNWLCNFIVSMTFLSLTNIISPGGTFMLYALIVCAGWIFVYMRVPETKGRSLEYIEATTAT</sequence>
<dbReference type="AlphaFoldDB" id="A0A0L0HFY5"/>
<evidence type="ECO:0000256" key="3">
    <source>
        <dbReference type="ARBA" id="ARBA00022448"/>
    </source>
</evidence>
<dbReference type="GeneID" id="27688610"/>
<comment type="catalytic activity">
    <reaction evidence="7">
        <text>myo-inositol(out) + H(+)(out) = myo-inositol(in) + H(+)(in)</text>
        <dbReference type="Rhea" id="RHEA:60364"/>
        <dbReference type="ChEBI" id="CHEBI:15378"/>
        <dbReference type="ChEBI" id="CHEBI:17268"/>
    </reaction>
</comment>
<dbReference type="OrthoDB" id="4044674at2759"/>
<evidence type="ECO:0000256" key="10">
    <source>
        <dbReference type="SAM" id="MobiDB-lite"/>
    </source>
</evidence>
<dbReference type="PROSITE" id="PS50850">
    <property type="entry name" value="MFS"/>
    <property type="match status" value="1"/>
</dbReference>
<feature type="transmembrane region" description="Helical" evidence="11">
    <location>
        <begin position="182"/>
        <end position="204"/>
    </location>
</feature>
<dbReference type="STRING" id="645134.A0A0L0HFY5"/>
<evidence type="ECO:0000256" key="7">
    <source>
        <dbReference type="ARBA" id="ARBA00049119"/>
    </source>
</evidence>